<sequence>MISSLRQFMLGKQKPGVATTGPHTDHGPHSNADWRTPNSNGERERADTLCVLLSSSRRTAVWPQGGSVRSISVAAAASSHGLKRRYGFTLIELLVSITILTILMITTYTVVSRTIDGDRVRSGSRQLQSMLEGARNRAIFTVRNGDPQPRGVRLLVDESNPATSRSFVFIGSPGSYSEGTLKFIEENAGDNGNLGDALRTDFQSLDVTHMTDSSGANWQALYERGVIVNGTRIYIVNPTDSTTGFWFTVEIADDGADPPQITAIRITKDYNGTFALAPDYEYDYKLLLAPEILPNEDPRQLPNNVVIDLASMYVAGKLPSGWVNVVTDNAGAKNDTIEFSDRMDILFSPRGTIYGSLAAEGLISFVISDARDIGVYNFSGNQVALNDSGFTVDEQTVDDAGVATAPSDTSNARRGDEIIMTLATQTGNVFSSPPDLTDADTNGYRDDPFLIAETGGEAK</sequence>
<dbReference type="InterPro" id="IPR045584">
    <property type="entry name" value="Pilin-like"/>
</dbReference>
<gene>
    <name evidence="3" type="ORF">V22_09830</name>
</gene>
<feature type="transmembrane region" description="Helical" evidence="2">
    <location>
        <begin position="90"/>
        <end position="111"/>
    </location>
</feature>
<dbReference type="EMBL" id="CP036316">
    <property type="protein sequence ID" value="QDT63758.1"/>
    <property type="molecule type" value="Genomic_DNA"/>
</dbReference>
<dbReference type="Proteomes" id="UP000319976">
    <property type="component" value="Chromosome"/>
</dbReference>
<accession>A0A517T5X0</accession>
<dbReference type="InterPro" id="IPR012902">
    <property type="entry name" value="N_methyl_site"/>
</dbReference>
<keyword evidence="2" id="KW-1133">Transmembrane helix</keyword>
<dbReference type="Pfam" id="PF07963">
    <property type="entry name" value="N_methyl"/>
    <property type="match status" value="1"/>
</dbReference>
<evidence type="ECO:0000313" key="3">
    <source>
        <dbReference type="EMBL" id="QDT63758.1"/>
    </source>
</evidence>
<reference evidence="3 4" key="1">
    <citation type="submission" date="2019-02" db="EMBL/GenBank/DDBJ databases">
        <title>Deep-cultivation of Planctomycetes and their phenomic and genomic characterization uncovers novel biology.</title>
        <authorList>
            <person name="Wiegand S."/>
            <person name="Jogler M."/>
            <person name="Boedeker C."/>
            <person name="Pinto D."/>
            <person name="Vollmers J."/>
            <person name="Rivas-Marin E."/>
            <person name="Kohn T."/>
            <person name="Peeters S.H."/>
            <person name="Heuer A."/>
            <person name="Rast P."/>
            <person name="Oberbeckmann S."/>
            <person name="Bunk B."/>
            <person name="Jeske O."/>
            <person name="Meyerdierks A."/>
            <person name="Storesund J.E."/>
            <person name="Kallscheuer N."/>
            <person name="Luecker S."/>
            <person name="Lage O.M."/>
            <person name="Pohl T."/>
            <person name="Merkel B.J."/>
            <person name="Hornburger P."/>
            <person name="Mueller R.-W."/>
            <person name="Bruemmer F."/>
            <person name="Labrenz M."/>
            <person name="Spormann A.M."/>
            <person name="Op den Camp H."/>
            <person name="Overmann J."/>
            <person name="Amann R."/>
            <person name="Jetten M.S.M."/>
            <person name="Mascher T."/>
            <person name="Medema M.H."/>
            <person name="Devos D.P."/>
            <person name="Kaster A.-K."/>
            <person name="Ovreas L."/>
            <person name="Rohde M."/>
            <person name="Galperin M.Y."/>
            <person name="Jogler C."/>
        </authorList>
    </citation>
    <scope>NUCLEOTIDE SEQUENCE [LARGE SCALE GENOMIC DNA]</scope>
    <source>
        <strain evidence="3 4">V22</strain>
    </source>
</reference>
<keyword evidence="2" id="KW-0472">Membrane</keyword>
<organism evidence="3 4">
    <name type="scientific">Calycomorphotria hydatis</name>
    <dbReference type="NCBI Taxonomy" id="2528027"/>
    <lineage>
        <taxon>Bacteria</taxon>
        <taxon>Pseudomonadati</taxon>
        <taxon>Planctomycetota</taxon>
        <taxon>Planctomycetia</taxon>
        <taxon>Planctomycetales</taxon>
        <taxon>Planctomycetaceae</taxon>
        <taxon>Calycomorphotria</taxon>
    </lineage>
</organism>
<name>A0A517T5X0_9PLAN</name>
<evidence type="ECO:0000313" key="4">
    <source>
        <dbReference type="Proteomes" id="UP000319976"/>
    </source>
</evidence>
<dbReference type="NCBIfam" id="TIGR02532">
    <property type="entry name" value="IV_pilin_GFxxxE"/>
    <property type="match status" value="1"/>
</dbReference>
<protein>
    <recommendedName>
        <fullName evidence="5">Prepilin-type N-terminal cleavage/methylation domain-containing protein</fullName>
    </recommendedName>
</protein>
<dbReference type="SUPFAM" id="SSF54523">
    <property type="entry name" value="Pili subunits"/>
    <property type="match status" value="1"/>
</dbReference>
<dbReference type="AlphaFoldDB" id="A0A517T5X0"/>
<proteinExistence type="predicted"/>
<dbReference type="KEGG" id="chya:V22_09830"/>
<keyword evidence="2" id="KW-0812">Transmembrane</keyword>
<keyword evidence="4" id="KW-1185">Reference proteome</keyword>
<dbReference type="RefSeq" id="WP_145260312.1">
    <property type="nucleotide sequence ID" value="NZ_CP036316.1"/>
</dbReference>
<evidence type="ECO:0000256" key="1">
    <source>
        <dbReference type="SAM" id="MobiDB-lite"/>
    </source>
</evidence>
<evidence type="ECO:0000256" key="2">
    <source>
        <dbReference type="SAM" id="Phobius"/>
    </source>
</evidence>
<dbReference type="OrthoDB" id="209692at2"/>
<feature type="region of interest" description="Disordered" evidence="1">
    <location>
        <begin position="13"/>
        <end position="41"/>
    </location>
</feature>
<evidence type="ECO:0008006" key="5">
    <source>
        <dbReference type="Google" id="ProtNLM"/>
    </source>
</evidence>